<proteinExistence type="predicted"/>
<name>A0A8S3HTW2_9BILA</name>
<feature type="non-terminal residue" evidence="2">
    <location>
        <position position="112"/>
    </location>
</feature>
<evidence type="ECO:0000313" key="3">
    <source>
        <dbReference type="Proteomes" id="UP000676336"/>
    </source>
</evidence>
<accession>A0A8S3HTW2</accession>
<evidence type="ECO:0000259" key="1">
    <source>
        <dbReference type="Pfam" id="PF08969"/>
    </source>
</evidence>
<dbReference type="Proteomes" id="UP000676336">
    <property type="component" value="Unassembled WGS sequence"/>
</dbReference>
<dbReference type="Pfam" id="PF08969">
    <property type="entry name" value="USP8_dimer"/>
    <property type="match status" value="1"/>
</dbReference>
<feature type="domain" description="USP8 dimerisation" evidence="1">
    <location>
        <begin position="8"/>
        <end position="111"/>
    </location>
</feature>
<dbReference type="AlphaFoldDB" id="A0A8S3HTW2"/>
<organism evidence="2 3">
    <name type="scientific">Rotaria magnacalcarata</name>
    <dbReference type="NCBI Taxonomy" id="392030"/>
    <lineage>
        <taxon>Eukaryota</taxon>
        <taxon>Metazoa</taxon>
        <taxon>Spiralia</taxon>
        <taxon>Gnathifera</taxon>
        <taxon>Rotifera</taxon>
        <taxon>Eurotatoria</taxon>
        <taxon>Bdelloidea</taxon>
        <taxon>Philodinida</taxon>
        <taxon>Philodinidae</taxon>
        <taxon>Rotaria</taxon>
    </lineage>
</organism>
<reference evidence="2" key="1">
    <citation type="submission" date="2021-02" db="EMBL/GenBank/DDBJ databases">
        <authorList>
            <person name="Nowell W R."/>
        </authorList>
    </citation>
    <scope>NUCLEOTIDE SEQUENCE</scope>
</reference>
<dbReference type="GO" id="GO:0016579">
    <property type="term" value="P:protein deubiquitination"/>
    <property type="evidence" value="ECO:0007669"/>
    <property type="project" value="UniProtKB-ARBA"/>
</dbReference>
<sequence length="112" mass="12761">MTTTNKIDLYLANNLEELNKRADDNPSIQKAKSSSCAQITHVIETAWAEAKKAELINDEERAYVLYMRLFACFTALKQAKDIAHNQSSVQYYQKGAFLWWEKADQLSASLKA</sequence>
<dbReference type="Gene3D" id="1.20.58.80">
    <property type="entry name" value="Phosphotransferase system, lactose/cellobiose-type IIA subunit"/>
    <property type="match status" value="1"/>
</dbReference>
<dbReference type="SUPFAM" id="SSF140856">
    <property type="entry name" value="USP8 N-terminal domain-like"/>
    <property type="match status" value="1"/>
</dbReference>
<evidence type="ECO:0000313" key="2">
    <source>
        <dbReference type="EMBL" id="CAF5188854.1"/>
    </source>
</evidence>
<protein>
    <recommendedName>
        <fullName evidence="1">USP8 dimerisation domain-containing protein</fullName>
    </recommendedName>
</protein>
<gene>
    <name evidence="2" type="ORF">SMN809_LOCUS71503</name>
</gene>
<comment type="caution">
    <text evidence="2">The sequence shown here is derived from an EMBL/GenBank/DDBJ whole genome shotgun (WGS) entry which is preliminary data.</text>
</comment>
<dbReference type="EMBL" id="CAJOBI010323772">
    <property type="protein sequence ID" value="CAF5188854.1"/>
    <property type="molecule type" value="Genomic_DNA"/>
</dbReference>
<dbReference type="InterPro" id="IPR015063">
    <property type="entry name" value="USP8_dimer"/>
</dbReference>